<proteinExistence type="inferred from homology"/>
<evidence type="ECO:0000313" key="3">
    <source>
        <dbReference type="EMBL" id="MDU0354097.1"/>
    </source>
</evidence>
<dbReference type="EMBL" id="JAWDIO010000002">
    <property type="protein sequence ID" value="MDU0354097.1"/>
    <property type="molecule type" value="Genomic_DNA"/>
</dbReference>
<keyword evidence="4" id="KW-1185">Reference proteome</keyword>
<evidence type="ECO:0000313" key="4">
    <source>
        <dbReference type="Proteomes" id="UP001247805"/>
    </source>
</evidence>
<dbReference type="GO" id="GO:0016787">
    <property type="term" value="F:hydrolase activity"/>
    <property type="evidence" value="ECO:0007669"/>
    <property type="project" value="UniProtKB-KW"/>
</dbReference>
<dbReference type="Pfam" id="PF01670">
    <property type="entry name" value="Glyco_hydro_12"/>
    <property type="match status" value="1"/>
</dbReference>
<dbReference type="Gene3D" id="2.60.120.180">
    <property type="match status" value="1"/>
</dbReference>
<dbReference type="InterPro" id="IPR013320">
    <property type="entry name" value="ConA-like_dom_sf"/>
</dbReference>
<dbReference type="InterPro" id="IPR013319">
    <property type="entry name" value="GH11/12"/>
</dbReference>
<organism evidence="3 4">
    <name type="scientific">Paraglaciecola aquimarina</name>
    <dbReference type="NCBI Taxonomy" id="1235557"/>
    <lineage>
        <taxon>Bacteria</taxon>
        <taxon>Pseudomonadati</taxon>
        <taxon>Pseudomonadota</taxon>
        <taxon>Gammaproteobacteria</taxon>
        <taxon>Alteromonadales</taxon>
        <taxon>Alteromonadaceae</taxon>
        <taxon>Paraglaciecola</taxon>
    </lineage>
</organism>
<gene>
    <name evidence="3" type="ORF">RS130_09260</name>
</gene>
<keyword evidence="2" id="KW-0624">Polysaccharide degradation</keyword>
<dbReference type="RefSeq" id="WP_316025721.1">
    <property type="nucleotide sequence ID" value="NZ_JAWDIO010000002.1"/>
</dbReference>
<keyword evidence="2" id="KW-0119">Carbohydrate metabolism</keyword>
<evidence type="ECO:0000256" key="1">
    <source>
        <dbReference type="ARBA" id="ARBA00005519"/>
    </source>
</evidence>
<dbReference type="PANTHER" id="PTHR34002:SF9">
    <property type="entry name" value="XYLOGLUCAN-SPECIFIC ENDO-BETA-1,4-GLUCANASE A"/>
    <property type="match status" value="1"/>
</dbReference>
<name>A0ABU3SVQ0_9ALTE</name>
<accession>A0ABU3SVQ0</accession>
<evidence type="ECO:0000256" key="2">
    <source>
        <dbReference type="RuleBase" id="RU361163"/>
    </source>
</evidence>
<sequence>MRVVIIILAISLFSCLGSDKPPVWVKPESTTINCGDYYSLKTELGIINNNVWNKHAAADDTWSQCLEKKIVGGETVFGWSWAWPVGRQVIYAYPQIKIGSSPWAPEPKFDSAFPLKISELKKLEIAHDVEILTNGEHNIATTTWLVSEPYTGSKPNPAVITAEIMIWTYATDGHFSPAGRKRGELTVNGITWEVWYQKEWDDKSGMNDNKWVSVSFKAKQSSMHAMIPALHLLNYAVQESLIPDNLYVADVELGNEIMSGSGITWVKAFSVHYQK</sequence>
<dbReference type="PANTHER" id="PTHR34002">
    <property type="entry name" value="BLR1656 PROTEIN"/>
    <property type="match status" value="1"/>
</dbReference>
<keyword evidence="2" id="KW-0326">Glycosidase</keyword>
<dbReference type="PROSITE" id="PS51257">
    <property type="entry name" value="PROKAR_LIPOPROTEIN"/>
    <property type="match status" value="1"/>
</dbReference>
<dbReference type="SUPFAM" id="SSF49899">
    <property type="entry name" value="Concanavalin A-like lectins/glucanases"/>
    <property type="match status" value="1"/>
</dbReference>
<dbReference type="Proteomes" id="UP001247805">
    <property type="component" value="Unassembled WGS sequence"/>
</dbReference>
<comment type="similarity">
    <text evidence="1 2">Belongs to the glycosyl hydrolase 12 (cellulase H) family.</text>
</comment>
<keyword evidence="2 3" id="KW-0378">Hydrolase</keyword>
<comment type="caution">
    <text evidence="3">The sequence shown here is derived from an EMBL/GenBank/DDBJ whole genome shotgun (WGS) entry which is preliminary data.</text>
</comment>
<protein>
    <submittedName>
        <fullName evidence="3">Glycoside hydrolase family 12</fullName>
    </submittedName>
</protein>
<reference evidence="3 4" key="1">
    <citation type="submission" date="2023-10" db="EMBL/GenBank/DDBJ databases">
        <title>Glaciecola aquimarina strain GGW-M5 nov., isolated from a coastal seawater.</title>
        <authorList>
            <person name="Bayburt H."/>
            <person name="Kim J.M."/>
            <person name="Choi B.J."/>
            <person name="Jeon C.O."/>
        </authorList>
    </citation>
    <scope>NUCLEOTIDE SEQUENCE [LARGE SCALE GENOMIC DNA]</scope>
    <source>
        <strain evidence="3 4">KCTC 32108</strain>
    </source>
</reference>
<dbReference type="InterPro" id="IPR002594">
    <property type="entry name" value="GH12"/>
</dbReference>